<feature type="transmembrane region" description="Helical" evidence="9">
    <location>
        <begin position="131"/>
        <end position="151"/>
    </location>
</feature>
<dbReference type="InterPro" id="IPR036890">
    <property type="entry name" value="HATPase_C_sf"/>
</dbReference>
<dbReference type="PRINTS" id="PR00344">
    <property type="entry name" value="BCTRLSENSOR"/>
</dbReference>
<evidence type="ECO:0000256" key="7">
    <source>
        <dbReference type="ARBA" id="ARBA00022840"/>
    </source>
</evidence>
<keyword evidence="9" id="KW-1133">Transmembrane helix</keyword>
<feature type="transmembrane region" description="Helical" evidence="9">
    <location>
        <begin position="97"/>
        <end position="119"/>
    </location>
</feature>
<feature type="transmembrane region" description="Helical" evidence="9">
    <location>
        <begin position="65"/>
        <end position="85"/>
    </location>
</feature>
<keyword evidence="7 11" id="KW-0067">ATP-binding</keyword>
<comment type="catalytic activity">
    <reaction evidence="1">
        <text>ATP + protein L-histidine = ADP + protein N-phospho-L-histidine.</text>
        <dbReference type="EC" id="2.7.13.3"/>
    </reaction>
</comment>
<dbReference type="RefSeq" id="WP_251778526.1">
    <property type="nucleotide sequence ID" value="NZ_JAMKFE010000006.1"/>
</dbReference>
<dbReference type="Gene3D" id="1.10.287.130">
    <property type="match status" value="1"/>
</dbReference>
<feature type="transmembrane region" description="Helical" evidence="9">
    <location>
        <begin position="191"/>
        <end position="211"/>
    </location>
</feature>
<evidence type="ECO:0000313" key="12">
    <source>
        <dbReference type="Proteomes" id="UP001165541"/>
    </source>
</evidence>
<keyword evidence="12" id="KW-1185">Reference proteome</keyword>
<dbReference type="GO" id="GO:0005524">
    <property type="term" value="F:ATP binding"/>
    <property type="evidence" value="ECO:0007669"/>
    <property type="project" value="UniProtKB-KW"/>
</dbReference>
<dbReference type="PROSITE" id="PS50109">
    <property type="entry name" value="HIS_KIN"/>
    <property type="match status" value="1"/>
</dbReference>
<comment type="caution">
    <text evidence="11">The sequence shown here is derived from an EMBL/GenBank/DDBJ whole genome shotgun (WGS) entry which is preliminary data.</text>
</comment>
<dbReference type="SUPFAM" id="SSF47384">
    <property type="entry name" value="Homodimeric domain of signal transducing histidine kinase"/>
    <property type="match status" value="1"/>
</dbReference>
<dbReference type="InterPro" id="IPR036097">
    <property type="entry name" value="HisK_dim/P_sf"/>
</dbReference>
<evidence type="ECO:0000256" key="4">
    <source>
        <dbReference type="ARBA" id="ARBA00022679"/>
    </source>
</evidence>
<keyword evidence="5" id="KW-0547">Nucleotide-binding</keyword>
<dbReference type="Pfam" id="PF02518">
    <property type="entry name" value="HATPase_c"/>
    <property type="match status" value="1"/>
</dbReference>
<feature type="transmembrane region" description="Helical" evidence="9">
    <location>
        <begin position="163"/>
        <end position="179"/>
    </location>
</feature>
<dbReference type="InterPro" id="IPR031621">
    <property type="entry name" value="HisKA_7TM"/>
</dbReference>
<keyword evidence="3" id="KW-0597">Phosphoprotein</keyword>
<feature type="transmembrane region" description="Helical" evidence="9">
    <location>
        <begin position="34"/>
        <end position="53"/>
    </location>
</feature>
<proteinExistence type="predicted"/>
<organism evidence="11 12">
    <name type="scientific">Caldimonas mangrovi</name>
    <dbReference type="NCBI Taxonomy" id="2944811"/>
    <lineage>
        <taxon>Bacteria</taxon>
        <taxon>Pseudomonadati</taxon>
        <taxon>Pseudomonadota</taxon>
        <taxon>Betaproteobacteria</taxon>
        <taxon>Burkholderiales</taxon>
        <taxon>Sphaerotilaceae</taxon>
        <taxon>Caldimonas</taxon>
    </lineage>
</organism>
<dbReference type="PANTHER" id="PTHR43065:SF10">
    <property type="entry name" value="PEROXIDE STRESS-ACTIVATED HISTIDINE KINASE MAK3"/>
    <property type="match status" value="1"/>
</dbReference>
<feature type="domain" description="Histidine kinase" evidence="10">
    <location>
        <begin position="224"/>
        <end position="455"/>
    </location>
</feature>
<keyword evidence="6" id="KW-0418">Kinase</keyword>
<evidence type="ECO:0000256" key="5">
    <source>
        <dbReference type="ARBA" id="ARBA00022741"/>
    </source>
</evidence>
<keyword evidence="8" id="KW-0902">Two-component regulatory system</keyword>
<dbReference type="InterPro" id="IPR005467">
    <property type="entry name" value="His_kinase_dom"/>
</dbReference>
<dbReference type="Gene3D" id="3.30.565.10">
    <property type="entry name" value="Histidine kinase-like ATPase, C-terminal domain"/>
    <property type="match status" value="1"/>
</dbReference>
<dbReference type="CDD" id="cd00082">
    <property type="entry name" value="HisKA"/>
    <property type="match status" value="1"/>
</dbReference>
<dbReference type="InterPro" id="IPR004358">
    <property type="entry name" value="Sig_transdc_His_kin-like_C"/>
</dbReference>
<dbReference type="InterPro" id="IPR003594">
    <property type="entry name" value="HATPase_dom"/>
</dbReference>
<dbReference type="InterPro" id="IPR003661">
    <property type="entry name" value="HisK_dim/P_dom"/>
</dbReference>
<feature type="transmembrane region" description="Helical" evidence="9">
    <location>
        <begin position="6"/>
        <end position="22"/>
    </location>
</feature>
<evidence type="ECO:0000313" key="11">
    <source>
        <dbReference type="EMBL" id="MCM5680152.1"/>
    </source>
</evidence>
<gene>
    <name evidence="11" type="ORF">M8A51_11465</name>
</gene>
<evidence type="ECO:0000259" key="10">
    <source>
        <dbReference type="PROSITE" id="PS50109"/>
    </source>
</evidence>
<name>A0ABT0YN55_9BURK</name>
<dbReference type="SMART" id="SM00387">
    <property type="entry name" value="HATPase_c"/>
    <property type="match status" value="1"/>
</dbReference>
<dbReference type="EMBL" id="JAMKFE010000006">
    <property type="protein sequence ID" value="MCM5680152.1"/>
    <property type="molecule type" value="Genomic_DNA"/>
</dbReference>
<keyword evidence="9" id="KW-0472">Membrane</keyword>
<dbReference type="PANTHER" id="PTHR43065">
    <property type="entry name" value="SENSOR HISTIDINE KINASE"/>
    <property type="match status" value="1"/>
</dbReference>
<dbReference type="Pfam" id="PF16927">
    <property type="entry name" value="HisKA_7TM"/>
    <property type="match status" value="1"/>
</dbReference>
<dbReference type="EC" id="2.7.13.3" evidence="2"/>
<evidence type="ECO:0000256" key="1">
    <source>
        <dbReference type="ARBA" id="ARBA00000085"/>
    </source>
</evidence>
<keyword evidence="9" id="KW-0812">Transmembrane</keyword>
<dbReference type="SUPFAM" id="SSF55874">
    <property type="entry name" value="ATPase domain of HSP90 chaperone/DNA topoisomerase II/histidine kinase"/>
    <property type="match status" value="1"/>
</dbReference>
<reference evidence="11" key="1">
    <citation type="submission" date="2022-05" db="EMBL/GenBank/DDBJ databases">
        <title>Schlegelella sp. nov., isolated from mangrove soil.</title>
        <authorList>
            <person name="Liu Y."/>
            <person name="Ge X."/>
            <person name="Liu W."/>
        </authorList>
    </citation>
    <scope>NUCLEOTIDE SEQUENCE</scope>
    <source>
        <strain evidence="11">S2-27</strain>
    </source>
</reference>
<evidence type="ECO:0000256" key="6">
    <source>
        <dbReference type="ARBA" id="ARBA00022777"/>
    </source>
</evidence>
<sequence length="459" mass="50690">MYSILPVVVAALFLACGLYVAVDRGRSRVTNAFLLLCLTTAVWQGTWAVLFQVDDPDTASVLVRLGYLFILFLPTTLYQFLAEIAEVRSERPYVRASYAMACGLAVVLVTTDLFVAGYYDYSWGYYPKAGPWHWVHMLQTSVVVLRGLYLTSVRQAHAAPLQRTRLQLCIASMFVYFFAATDYLCNYGFDFYPVGVLFNAASLAIIVVAILKYDLMNSDVVVATAAHEVRTPLATIRLHAEAVERSWPEVLAGYQLAVDHGLCAAIPAGSIEEVGLLPAKIAREVDRSNMIVDLMVASSRLNRVDESDFAPTRALACIHEAIETYPYGTGERERVRCEAHEDFAFFGSHALLVNVLFNLMKNALHAIRLSGQGDVTIETRVTGRYPCLIVSDSGPGVARHMQRQLFHPFATTKKGRAGGLGLAFSRSVMRAFGGTIGCTSQPGRTVFTLRFPAARDTRR</sequence>
<evidence type="ECO:0000256" key="8">
    <source>
        <dbReference type="ARBA" id="ARBA00023012"/>
    </source>
</evidence>
<evidence type="ECO:0000256" key="9">
    <source>
        <dbReference type="SAM" id="Phobius"/>
    </source>
</evidence>
<evidence type="ECO:0000256" key="2">
    <source>
        <dbReference type="ARBA" id="ARBA00012438"/>
    </source>
</evidence>
<protein>
    <recommendedName>
        <fullName evidence="2">histidine kinase</fullName>
        <ecNumber evidence="2">2.7.13.3</ecNumber>
    </recommendedName>
</protein>
<keyword evidence="4" id="KW-0808">Transferase</keyword>
<evidence type="ECO:0000256" key="3">
    <source>
        <dbReference type="ARBA" id="ARBA00022553"/>
    </source>
</evidence>
<dbReference type="Proteomes" id="UP001165541">
    <property type="component" value="Unassembled WGS sequence"/>
</dbReference>
<accession>A0ABT0YN55</accession>